<feature type="transmembrane region" description="Helical" evidence="6">
    <location>
        <begin position="352"/>
        <end position="372"/>
    </location>
</feature>
<dbReference type="Pfam" id="PF07690">
    <property type="entry name" value="MFS_1"/>
    <property type="match status" value="1"/>
</dbReference>
<keyword evidence="9" id="KW-1185">Reference proteome</keyword>
<dbReference type="InterPro" id="IPR020846">
    <property type="entry name" value="MFS_dom"/>
</dbReference>
<dbReference type="Gene3D" id="1.20.1250.20">
    <property type="entry name" value="MFS general substrate transporter like domains"/>
    <property type="match status" value="1"/>
</dbReference>
<dbReference type="InterPro" id="IPR005829">
    <property type="entry name" value="Sugar_transporter_CS"/>
</dbReference>
<reference evidence="8 9" key="1">
    <citation type="submission" date="2018-11" db="EMBL/GenBank/DDBJ databases">
        <title>Genomic Encyclopedia of Type Strains, Phase IV (KMG-IV): sequencing the most valuable type-strain genomes for metagenomic binning, comparative biology and taxonomic classification.</title>
        <authorList>
            <person name="Goeker M."/>
        </authorList>
    </citation>
    <scope>NUCLEOTIDE SEQUENCE [LARGE SCALE GENOMIC DNA]</scope>
    <source>
        <strain evidence="8 9">DSM 16974</strain>
    </source>
</reference>
<feature type="transmembrane region" description="Helical" evidence="6">
    <location>
        <begin position="167"/>
        <end position="189"/>
    </location>
</feature>
<dbReference type="SUPFAM" id="SSF103473">
    <property type="entry name" value="MFS general substrate transporter"/>
    <property type="match status" value="1"/>
</dbReference>
<evidence type="ECO:0000313" key="8">
    <source>
        <dbReference type="EMBL" id="ROQ21009.1"/>
    </source>
</evidence>
<dbReference type="EMBL" id="RJUK01000001">
    <property type="protein sequence ID" value="ROQ21009.1"/>
    <property type="molecule type" value="Genomic_DNA"/>
</dbReference>
<dbReference type="GO" id="GO:0022857">
    <property type="term" value="F:transmembrane transporter activity"/>
    <property type="evidence" value="ECO:0007669"/>
    <property type="project" value="InterPro"/>
</dbReference>
<proteinExistence type="predicted"/>
<evidence type="ECO:0000313" key="9">
    <source>
        <dbReference type="Proteomes" id="UP000273643"/>
    </source>
</evidence>
<evidence type="ECO:0000256" key="5">
    <source>
        <dbReference type="ARBA" id="ARBA00023136"/>
    </source>
</evidence>
<comment type="subcellular location">
    <subcellularLocation>
        <location evidence="1">Membrane</location>
        <topology evidence="1">Multi-pass membrane protein</topology>
    </subcellularLocation>
</comment>
<dbReference type="Gene3D" id="1.20.1720.10">
    <property type="entry name" value="Multidrug resistance protein D"/>
    <property type="match status" value="1"/>
</dbReference>
<dbReference type="GO" id="GO:0016020">
    <property type="term" value="C:membrane"/>
    <property type="evidence" value="ECO:0007669"/>
    <property type="project" value="UniProtKB-SubCell"/>
</dbReference>
<name>A0A3N1NYX0_9GAMM</name>
<keyword evidence="5 6" id="KW-0472">Membrane</keyword>
<feature type="transmembrane region" description="Helical" evidence="6">
    <location>
        <begin position="81"/>
        <end position="100"/>
    </location>
</feature>
<sequence length="469" mass="50519">MNEPQRAAPVSPWWVLIAVCLGAFVAPLGMASVNVALPTMARELNASAVLVSWVPTIVLIANIIFMLPAGKLADQVGRKRVFLWGIALNSSASALAFFVNSIEMVLVLRFFQGMGAAMMFATSMALLISVFPPEKRGLPLGLNAACVYFGLTLAPALGGWVTDAFGWRFVFLLPLPIVVLVVSLIAWRVSGDWFGERENRFDWGGALTFALWAIALVIGLTGLPGLWQSAVLAFSFVLLVVFIRRQARREQPLIRVQMFRESRLFSFSLMTALFMYASSYPLGFLLSLYLQYVRGYSAADAGHVLLVQALTMACVAPLAGRLSDYLPARWLASAGCFCTLCGYGLLSTLGVATAPGFIVLALFLVGLGFGCFSSPNNHVVMQSAHSSEVGVAAATLNLARVVGNLVGMSLVNLFVYWNLGNQPLNETLSEPLLRTFSQAMLLALAFLTCATLISLLRGASGAEQKKPGD</sequence>
<evidence type="ECO:0000256" key="1">
    <source>
        <dbReference type="ARBA" id="ARBA00004141"/>
    </source>
</evidence>
<gene>
    <name evidence="8" type="ORF">EDC38_1630</name>
</gene>
<feature type="transmembrane region" description="Helical" evidence="6">
    <location>
        <begin position="201"/>
        <end position="220"/>
    </location>
</feature>
<dbReference type="InterPro" id="IPR036259">
    <property type="entry name" value="MFS_trans_sf"/>
</dbReference>
<feature type="transmembrane region" description="Helical" evidence="6">
    <location>
        <begin position="264"/>
        <end position="289"/>
    </location>
</feature>
<dbReference type="PANTHER" id="PTHR42718:SF9">
    <property type="entry name" value="MAJOR FACILITATOR SUPERFAMILY MULTIDRUG TRANSPORTER MFSC"/>
    <property type="match status" value="1"/>
</dbReference>
<evidence type="ECO:0000256" key="6">
    <source>
        <dbReference type="SAM" id="Phobius"/>
    </source>
</evidence>
<keyword evidence="2" id="KW-0813">Transport</keyword>
<feature type="transmembrane region" description="Helical" evidence="6">
    <location>
        <begin position="326"/>
        <end position="346"/>
    </location>
</feature>
<feature type="transmembrane region" description="Helical" evidence="6">
    <location>
        <begin position="50"/>
        <end position="69"/>
    </location>
</feature>
<feature type="transmembrane region" description="Helical" evidence="6">
    <location>
        <begin position="393"/>
        <end position="416"/>
    </location>
</feature>
<feature type="domain" description="Major facilitator superfamily (MFS) profile" evidence="7">
    <location>
        <begin position="15"/>
        <end position="466"/>
    </location>
</feature>
<dbReference type="PROSITE" id="PS00216">
    <property type="entry name" value="SUGAR_TRANSPORT_1"/>
    <property type="match status" value="1"/>
</dbReference>
<feature type="transmembrane region" description="Helical" evidence="6">
    <location>
        <begin position="436"/>
        <end position="456"/>
    </location>
</feature>
<dbReference type="InterPro" id="IPR011701">
    <property type="entry name" value="MFS"/>
</dbReference>
<dbReference type="CDD" id="cd17321">
    <property type="entry name" value="MFS_MMR_MDR_like"/>
    <property type="match status" value="1"/>
</dbReference>
<dbReference type="AlphaFoldDB" id="A0A3N1NYX0"/>
<evidence type="ECO:0000256" key="3">
    <source>
        <dbReference type="ARBA" id="ARBA00022692"/>
    </source>
</evidence>
<dbReference type="PROSITE" id="PS50850">
    <property type="entry name" value="MFS"/>
    <property type="match status" value="1"/>
</dbReference>
<feature type="transmembrane region" description="Helical" evidence="6">
    <location>
        <begin position="140"/>
        <end position="161"/>
    </location>
</feature>
<keyword evidence="3 6" id="KW-0812">Transmembrane</keyword>
<feature type="transmembrane region" description="Helical" evidence="6">
    <location>
        <begin position="106"/>
        <end position="128"/>
    </location>
</feature>
<dbReference type="RefSeq" id="WP_246004364.1">
    <property type="nucleotide sequence ID" value="NZ_JBHYFO010000025.1"/>
</dbReference>
<feature type="transmembrane region" description="Helical" evidence="6">
    <location>
        <begin position="301"/>
        <end position="319"/>
    </location>
</feature>
<evidence type="ECO:0000259" key="7">
    <source>
        <dbReference type="PROSITE" id="PS50850"/>
    </source>
</evidence>
<evidence type="ECO:0000256" key="2">
    <source>
        <dbReference type="ARBA" id="ARBA00022448"/>
    </source>
</evidence>
<dbReference type="PRINTS" id="PR01036">
    <property type="entry name" value="TCRTETB"/>
</dbReference>
<accession>A0A3N1NYX0</accession>
<feature type="transmembrane region" description="Helical" evidence="6">
    <location>
        <begin position="12"/>
        <end position="30"/>
    </location>
</feature>
<protein>
    <submittedName>
        <fullName evidence="8">EmrB/QacA subfamily drug resistance transporter</fullName>
    </submittedName>
</protein>
<keyword evidence="4 6" id="KW-1133">Transmembrane helix</keyword>
<organism evidence="8 9">
    <name type="scientific">Marinimicrobium koreense</name>
    <dbReference type="NCBI Taxonomy" id="306545"/>
    <lineage>
        <taxon>Bacteria</taxon>
        <taxon>Pseudomonadati</taxon>
        <taxon>Pseudomonadota</taxon>
        <taxon>Gammaproteobacteria</taxon>
        <taxon>Cellvibrionales</taxon>
        <taxon>Cellvibrionaceae</taxon>
        <taxon>Marinimicrobium</taxon>
    </lineage>
</organism>
<dbReference type="Proteomes" id="UP000273643">
    <property type="component" value="Unassembled WGS sequence"/>
</dbReference>
<dbReference type="PANTHER" id="PTHR42718">
    <property type="entry name" value="MAJOR FACILITATOR SUPERFAMILY MULTIDRUG TRANSPORTER MFSC"/>
    <property type="match status" value="1"/>
</dbReference>
<evidence type="ECO:0000256" key="4">
    <source>
        <dbReference type="ARBA" id="ARBA00022989"/>
    </source>
</evidence>
<comment type="caution">
    <text evidence="8">The sequence shown here is derived from an EMBL/GenBank/DDBJ whole genome shotgun (WGS) entry which is preliminary data.</text>
</comment>